<dbReference type="AlphaFoldDB" id="A0A166TEN0"/>
<reference evidence="1 2" key="1">
    <citation type="journal article" date="2016" name="Mol. Biol. Evol.">
        <title>Comparative Genomics of Early-Diverging Mushroom-Forming Fungi Provides Insights into the Origins of Lignocellulose Decay Capabilities.</title>
        <authorList>
            <person name="Nagy L.G."/>
            <person name="Riley R."/>
            <person name="Tritt A."/>
            <person name="Adam C."/>
            <person name="Daum C."/>
            <person name="Floudas D."/>
            <person name="Sun H."/>
            <person name="Yadav J.S."/>
            <person name="Pangilinan J."/>
            <person name="Larsson K.H."/>
            <person name="Matsuura K."/>
            <person name="Barry K."/>
            <person name="Labutti K."/>
            <person name="Kuo R."/>
            <person name="Ohm R.A."/>
            <person name="Bhattacharya S.S."/>
            <person name="Shirouzu T."/>
            <person name="Yoshinaga Y."/>
            <person name="Martin F.M."/>
            <person name="Grigoriev I.V."/>
            <person name="Hibbett D.S."/>
        </authorList>
    </citation>
    <scope>NUCLEOTIDE SEQUENCE [LARGE SCALE GENOMIC DNA]</scope>
    <source>
        <strain evidence="1 2">CBS 109695</strain>
    </source>
</reference>
<protein>
    <submittedName>
        <fullName evidence="1">Uncharacterized protein</fullName>
    </submittedName>
</protein>
<dbReference type="Proteomes" id="UP000076532">
    <property type="component" value="Unassembled WGS sequence"/>
</dbReference>
<keyword evidence="2" id="KW-1185">Reference proteome</keyword>
<name>A0A166TEN0_9AGAM</name>
<gene>
    <name evidence="1" type="ORF">FIBSPDRAFT_111093</name>
</gene>
<accession>A0A166TEN0</accession>
<evidence type="ECO:0000313" key="1">
    <source>
        <dbReference type="EMBL" id="KZP30539.1"/>
    </source>
</evidence>
<proteinExistence type="predicted"/>
<sequence>MIMHLSHIGSGFYSLAFLPSTSLQRVNLRFSLILSGSSLSLVFSVKLSLDVGVGQQMHMKLVPDWCLSHWTFTGMYARLMHVCPSSLPFPRFSSSLGFCYACWKWGAISTPLRMSWEWCGKMMTSIDLENVGMEGRPEFLITGMRTRNSLLIVGLVALRTIVQRCYAIERQHRGLGTQIRPLQHSCTRGASYMCMIYLVDLWWWGSVYFSDVPQGERCFEFPLHGQSFNWI</sequence>
<dbReference type="EMBL" id="KV417493">
    <property type="protein sequence ID" value="KZP30539.1"/>
    <property type="molecule type" value="Genomic_DNA"/>
</dbReference>
<organism evidence="1 2">
    <name type="scientific">Athelia psychrophila</name>
    <dbReference type="NCBI Taxonomy" id="1759441"/>
    <lineage>
        <taxon>Eukaryota</taxon>
        <taxon>Fungi</taxon>
        <taxon>Dikarya</taxon>
        <taxon>Basidiomycota</taxon>
        <taxon>Agaricomycotina</taxon>
        <taxon>Agaricomycetes</taxon>
        <taxon>Agaricomycetidae</taxon>
        <taxon>Atheliales</taxon>
        <taxon>Atheliaceae</taxon>
        <taxon>Athelia</taxon>
    </lineage>
</organism>
<evidence type="ECO:0000313" key="2">
    <source>
        <dbReference type="Proteomes" id="UP000076532"/>
    </source>
</evidence>